<feature type="transmembrane region" description="Helical" evidence="1">
    <location>
        <begin position="33"/>
        <end position="51"/>
    </location>
</feature>
<reference evidence="2 3" key="1">
    <citation type="journal article" date="2005" name="Int. J. Syst. Evol. Microbiol.">
        <title>Halobacillus yeomjeoni sp. nov., isolated from a marine solar saltern in Korea.</title>
        <authorList>
            <person name="Yoon J.H."/>
            <person name="Kang S.J."/>
            <person name="Lee C.H."/>
            <person name="Oh H.W."/>
            <person name="Oh T.K."/>
        </authorList>
    </citation>
    <scope>NUCLEOTIDE SEQUENCE [LARGE SCALE GENOMIC DNA]</scope>
    <source>
        <strain evidence="2 3">KCTC 3957</strain>
    </source>
</reference>
<dbReference type="RefSeq" id="WP_197316265.1">
    <property type="nucleotide sequence ID" value="NZ_JADZSC010000001.1"/>
</dbReference>
<keyword evidence="3" id="KW-1185">Reference proteome</keyword>
<keyword evidence="1" id="KW-1133">Transmembrane helix</keyword>
<feature type="transmembrane region" description="Helical" evidence="1">
    <location>
        <begin position="63"/>
        <end position="87"/>
    </location>
</feature>
<feature type="transmembrane region" description="Helical" evidence="1">
    <location>
        <begin position="108"/>
        <end position="127"/>
    </location>
</feature>
<feature type="transmembrane region" description="Helical" evidence="1">
    <location>
        <begin position="167"/>
        <end position="184"/>
    </location>
</feature>
<feature type="transmembrane region" description="Helical" evidence="1">
    <location>
        <begin position="139"/>
        <end position="155"/>
    </location>
</feature>
<feature type="transmembrane region" description="Helical" evidence="1">
    <location>
        <begin position="220"/>
        <end position="237"/>
    </location>
</feature>
<dbReference type="AlphaFoldDB" id="A0A931HTX1"/>
<dbReference type="Proteomes" id="UP000614490">
    <property type="component" value="Unassembled WGS sequence"/>
</dbReference>
<feature type="transmembrane region" description="Helical" evidence="1">
    <location>
        <begin position="190"/>
        <end position="208"/>
    </location>
</feature>
<comment type="caution">
    <text evidence="2">The sequence shown here is derived from an EMBL/GenBank/DDBJ whole genome shotgun (WGS) entry which is preliminary data.</text>
</comment>
<gene>
    <name evidence="2" type="ORF">H0267_05515</name>
</gene>
<dbReference type="EMBL" id="JADZSC010000001">
    <property type="protein sequence ID" value="MBH0229670.1"/>
    <property type="molecule type" value="Genomic_DNA"/>
</dbReference>
<evidence type="ECO:0000313" key="2">
    <source>
        <dbReference type="EMBL" id="MBH0229670.1"/>
    </source>
</evidence>
<proteinExistence type="predicted"/>
<evidence type="ECO:0008006" key="4">
    <source>
        <dbReference type="Google" id="ProtNLM"/>
    </source>
</evidence>
<accession>A0A931HTX1</accession>
<evidence type="ECO:0000313" key="3">
    <source>
        <dbReference type="Proteomes" id="UP000614490"/>
    </source>
</evidence>
<protein>
    <recommendedName>
        <fullName evidence="4">ZIP Zinc transporter</fullName>
    </recommendedName>
</protein>
<keyword evidence="1" id="KW-0472">Membrane</keyword>
<feature type="transmembrane region" description="Helical" evidence="1">
    <location>
        <begin position="6"/>
        <end position="26"/>
    </location>
</feature>
<keyword evidence="1" id="KW-0812">Transmembrane</keyword>
<evidence type="ECO:0000256" key="1">
    <source>
        <dbReference type="SAM" id="Phobius"/>
    </source>
</evidence>
<sequence>MFLLSLIFVFSFALAHYMAKYMSFLSEIPRSRYLSAAGGIAVSYVFLHLLPEVSESQEVIHEAGIFSSLSNHAYLLALLGLFLFYALDQRVKTTKTTARQGKKESSAFWIHVASFFFYNALIGYLLIKEEFHSVFEMSLYFFAMLVHFITVDHNLRSEHKDVYDRYGRWILSVAIVIGWFIGLITDISEYMVSLLVAFLAGGIILNVIKEELPEEKESSLGAFAMGIVGYSLLLLFLD</sequence>
<name>A0A931HTX1_9BACI</name>
<organism evidence="2 3">
    <name type="scientific">Halobacillus yeomjeoni</name>
    <dbReference type="NCBI Taxonomy" id="311194"/>
    <lineage>
        <taxon>Bacteria</taxon>
        <taxon>Bacillati</taxon>
        <taxon>Bacillota</taxon>
        <taxon>Bacilli</taxon>
        <taxon>Bacillales</taxon>
        <taxon>Bacillaceae</taxon>
        <taxon>Halobacillus</taxon>
    </lineage>
</organism>